<evidence type="ECO:0000256" key="1">
    <source>
        <dbReference type="ARBA" id="ARBA00001946"/>
    </source>
</evidence>
<keyword evidence="10" id="KW-0411">Iron-sulfur</keyword>
<dbReference type="PANTHER" id="PTHR14464">
    <property type="entry name" value="EXONUCLEASE V"/>
    <property type="match status" value="1"/>
</dbReference>
<evidence type="ECO:0000256" key="10">
    <source>
        <dbReference type="ARBA" id="ARBA00023014"/>
    </source>
</evidence>
<dbReference type="GO" id="GO:0036297">
    <property type="term" value="P:interstrand cross-link repair"/>
    <property type="evidence" value="ECO:0007669"/>
    <property type="project" value="TreeGrafter"/>
</dbReference>
<keyword evidence="8" id="KW-0269">Exonuclease</keyword>
<keyword evidence="14" id="KW-1185">Reference proteome</keyword>
<evidence type="ECO:0000256" key="8">
    <source>
        <dbReference type="ARBA" id="ARBA00022839"/>
    </source>
</evidence>
<comment type="cofactor">
    <cofactor evidence="1">
        <name>Mg(2+)</name>
        <dbReference type="ChEBI" id="CHEBI:18420"/>
    </cofactor>
</comment>
<name>A0AAI9SW34_9ASCO</name>
<evidence type="ECO:0000256" key="12">
    <source>
        <dbReference type="SAM" id="MobiDB-lite"/>
    </source>
</evidence>
<comment type="caution">
    <text evidence="13">The sequence shown here is derived from an EMBL/GenBank/DDBJ whole genome shotgun (WGS) entry which is preliminary data.</text>
</comment>
<keyword evidence="7" id="KW-0540">Nuclease</keyword>
<evidence type="ECO:0000313" key="13">
    <source>
        <dbReference type="EMBL" id="KAI3403781.2"/>
    </source>
</evidence>
<evidence type="ECO:0000256" key="6">
    <source>
        <dbReference type="ARBA" id="ARBA00022485"/>
    </source>
</evidence>
<dbReference type="InterPro" id="IPR019190">
    <property type="entry name" value="EXOV"/>
</dbReference>
<dbReference type="GO" id="GO:0045145">
    <property type="term" value="F:single-stranded DNA 5'-3' DNA exonuclease activity"/>
    <property type="evidence" value="ECO:0007669"/>
    <property type="project" value="InterPro"/>
</dbReference>
<evidence type="ECO:0000256" key="5">
    <source>
        <dbReference type="ARBA" id="ARBA00013561"/>
    </source>
</evidence>
<comment type="similarity">
    <text evidence="3">Belongs to the EXO5 family.</text>
</comment>
<organism evidence="13 14">
    <name type="scientific">Candida oxycetoniae</name>
    <dbReference type="NCBI Taxonomy" id="497107"/>
    <lineage>
        <taxon>Eukaryota</taxon>
        <taxon>Fungi</taxon>
        <taxon>Dikarya</taxon>
        <taxon>Ascomycota</taxon>
        <taxon>Saccharomycotina</taxon>
        <taxon>Pichiomycetes</taxon>
        <taxon>Debaryomycetaceae</taxon>
        <taxon>Candida/Lodderomyces clade</taxon>
        <taxon>Candida</taxon>
    </lineage>
</organism>
<dbReference type="Proteomes" id="UP001202479">
    <property type="component" value="Unassembled WGS sequence"/>
</dbReference>
<dbReference type="PANTHER" id="PTHR14464:SF4">
    <property type="entry name" value="EXONUCLEASE V"/>
    <property type="match status" value="1"/>
</dbReference>
<dbReference type="GeneID" id="73381031"/>
<keyword evidence="6" id="KW-0479">Metal-binding</keyword>
<proteinExistence type="inferred from homology"/>
<reference evidence="13" key="1">
    <citation type="journal article" date="2022" name="DNA Res.">
        <title>Genome analysis of five recently described species of the CUG-Ser clade uncovers Candida theae as a new hybrid lineage with pathogenic potential in the Candida parapsilosis species complex.</title>
        <authorList>
            <person name="Mixao V."/>
            <person name="Del Olmo V."/>
            <person name="Hegedusova E."/>
            <person name="Saus E."/>
            <person name="Pryszcz L."/>
            <person name="Cillingova A."/>
            <person name="Nosek J."/>
            <person name="Gabaldon T."/>
        </authorList>
    </citation>
    <scope>NUCLEOTIDE SEQUENCE</scope>
    <source>
        <strain evidence="13">CBS 10844</strain>
    </source>
</reference>
<feature type="compositionally biased region" description="Basic residues" evidence="12">
    <location>
        <begin position="84"/>
        <end position="97"/>
    </location>
</feature>
<evidence type="ECO:0000256" key="9">
    <source>
        <dbReference type="ARBA" id="ARBA00023004"/>
    </source>
</evidence>
<dbReference type="RefSeq" id="XP_049179528.1">
    <property type="nucleotide sequence ID" value="XM_049324747.1"/>
</dbReference>
<keyword evidence="6" id="KW-0004">4Fe-4S</keyword>
<evidence type="ECO:0000256" key="7">
    <source>
        <dbReference type="ARBA" id="ARBA00022722"/>
    </source>
</evidence>
<comment type="subunit">
    <text evidence="4">Monomer.</text>
</comment>
<evidence type="ECO:0000256" key="11">
    <source>
        <dbReference type="ARBA" id="ARBA00030412"/>
    </source>
</evidence>
<feature type="region of interest" description="Disordered" evidence="12">
    <location>
        <begin position="73"/>
        <end position="98"/>
    </location>
</feature>
<gene>
    <name evidence="13" type="ORF">KGF56_003416</name>
</gene>
<dbReference type="AlphaFoldDB" id="A0AAI9SW34"/>
<evidence type="ECO:0000256" key="4">
    <source>
        <dbReference type="ARBA" id="ARBA00011245"/>
    </source>
</evidence>
<dbReference type="GO" id="GO:0005634">
    <property type="term" value="C:nucleus"/>
    <property type="evidence" value="ECO:0007669"/>
    <property type="project" value="TreeGrafter"/>
</dbReference>
<dbReference type="EMBL" id="JAHUZD010000120">
    <property type="protein sequence ID" value="KAI3403781.2"/>
    <property type="molecule type" value="Genomic_DNA"/>
</dbReference>
<keyword evidence="8" id="KW-0378">Hydrolase</keyword>
<comment type="cofactor">
    <cofactor evidence="2">
        <name>[4Fe-4S] cluster</name>
        <dbReference type="ChEBI" id="CHEBI:49883"/>
    </cofactor>
</comment>
<accession>A0AAI9SW34</accession>
<evidence type="ECO:0000313" key="14">
    <source>
        <dbReference type="Proteomes" id="UP001202479"/>
    </source>
</evidence>
<dbReference type="Pfam" id="PF09810">
    <property type="entry name" value="Exo5"/>
    <property type="match status" value="2"/>
</dbReference>
<dbReference type="GO" id="GO:0051539">
    <property type="term" value="F:4 iron, 4 sulfur cluster binding"/>
    <property type="evidence" value="ECO:0007669"/>
    <property type="project" value="UniProtKB-KW"/>
</dbReference>
<keyword evidence="9" id="KW-0408">Iron</keyword>
<evidence type="ECO:0000256" key="3">
    <source>
        <dbReference type="ARBA" id="ARBA00009797"/>
    </source>
</evidence>
<dbReference type="GO" id="GO:0005739">
    <property type="term" value="C:mitochondrion"/>
    <property type="evidence" value="ECO:0007669"/>
    <property type="project" value="TreeGrafter"/>
</dbReference>
<protein>
    <recommendedName>
        <fullName evidence="5">Exonuclease V, mitochondrial</fullName>
    </recommendedName>
    <alternativeName>
        <fullName evidence="11">Defects in morphology protein 1</fullName>
    </alternativeName>
</protein>
<sequence length="689" mass="80029">MVENDDVHKLKKVKSLLENIPANEEMNKYELQNQLKSYNIADIRNFEKSLKPEEKVQYVQSIIRQIVNLSIPEETSSSSSSSKPKPKPKVGRGKKAKVGSLKKDKLLSNARLERIYDYWQLPHNVSLPLVNPLNNGKSTPFQFYSTHNSDKSILKAPRLSITKLLIDNWCQLRDYYTIFSGNIKVSNAYMEKGSRHHAKLEVESHPESQIDFKNIDEFLIENVEQLKLKLIGSEGVEGVEEGTEITEELQSLINIDDGDLLAMDWCEKIVYRLFSLLTKGEAREILVHGYIRFKEKNFVEPMGTEVNAEQFEDSILVSGVVDLLQFSNPRNRSDLKMLIETRDMIKFEFNRNDDDDNDDSRSSIVDISSFLKEMKIILKDYNKKELALTICDVKSKTWNALPSYDSVLQGAKLQTFYYRYLFELLSQDEKFTYQCLLRNAELRGLDIDKPLSSLVVLKMLIAHYDLFYKDFEKLSNGENIGFEPYDEYITQEKSKENSSIKPYPFYLIFQMAEDFSFDDKKHESFFVNLEQYTLMINNNFDINQYLKPLLKVWKTPPTLRYFAARSSQFYRIFNDFVSDETRVEYHNSETDKIFKTFKYKYSSDELKSQIKQASSFWNGDLIPKPVDDYGKCKNCDFASKCTISLSQGLDKGENEHDYGLNMGKKMIGPMLCNFLSENGNDEKSSNRCT</sequence>
<evidence type="ECO:0000256" key="2">
    <source>
        <dbReference type="ARBA" id="ARBA00001966"/>
    </source>
</evidence>